<evidence type="ECO:0000313" key="4">
    <source>
        <dbReference type="Proteomes" id="UP000183253"/>
    </source>
</evidence>
<evidence type="ECO:0000313" key="3">
    <source>
        <dbReference type="EMBL" id="SEA29479.1"/>
    </source>
</evidence>
<dbReference type="Proteomes" id="UP000183253">
    <property type="component" value="Unassembled WGS sequence"/>
</dbReference>
<dbReference type="AlphaFoldDB" id="A0A1H4A034"/>
<dbReference type="EMBL" id="FNRI01000002">
    <property type="protein sequence ID" value="SEA29479.1"/>
    <property type="molecule type" value="Genomic_DNA"/>
</dbReference>
<feature type="signal peptide" evidence="1">
    <location>
        <begin position="1"/>
        <end position="19"/>
    </location>
</feature>
<feature type="chain" id="PRO_5010267339" evidence="1">
    <location>
        <begin position="20"/>
        <end position="265"/>
    </location>
</feature>
<organism evidence="3 4">
    <name type="scientific">Alistipes timonensis JC136</name>
    <dbReference type="NCBI Taxonomy" id="1033731"/>
    <lineage>
        <taxon>Bacteria</taxon>
        <taxon>Pseudomonadati</taxon>
        <taxon>Bacteroidota</taxon>
        <taxon>Bacteroidia</taxon>
        <taxon>Bacteroidales</taxon>
        <taxon>Rikenellaceae</taxon>
        <taxon>Alistipes</taxon>
    </lineage>
</organism>
<sequence>MKKILLIAVLIGAMFSVSAYVVCIAAPLLGKSIKGSGNIVSKNIEAPDFNAVDASRAVKVIISAEASDIRIEADDNLIDLVVAKAKGKTLEVTLDQKANNLQNASITVTVPANGGNIRSLKASSASKITSDVTLRADRFTIDASSAAKIKAAVEAASCSIDASSASKVSAEVKATTCTVDASSASKIELEGSTESLSADLSSASKLDAAKLTAVNAAVSASSASKAEIACSGQLTAEASSGSSIRYTGDCRTSLSKSSGGSIRKN</sequence>
<evidence type="ECO:0000259" key="2">
    <source>
        <dbReference type="Pfam" id="PF10988"/>
    </source>
</evidence>
<dbReference type="Pfam" id="PF10988">
    <property type="entry name" value="DUF2807"/>
    <property type="match status" value="1"/>
</dbReference>
<reference evidence="3 4" key="1">
    <citation type="submission" date="2016-10" db="EMBL/GenBank/DDBJ databases">
        <authorList>
            <person name="de Groot N.N."/>
        </authorList>
    </citation>
    <scope>NUCLEOTIDE SEQUENCE [LARGE SCALE GENOMIC DNA]</scope>
    <source>
        <strain evidence="3 4">DSM 25383</strain>
    </source>
</reference>
<dbReference type="InterPro" id="IPR021255">
    <property type="entry name" value="DUF2807"/>
</dbReference>
<protein>
    <submittedName>
        <fullName evidence="3">Putative auto-transporter adhesin, head GIN domain</fullName>
    </submittedName>
</protein>
<proteinExistence type="predicted"/>
<gene>
    <name evidence="3" type="ORF">SAMN05444145_102407</name>
</gene>
<keyword evidence="4" id="KW-1185">Reference proteome</keyword>
<dbReference type="Gene3D" id="2.160.20.120">
    <property type="match status" value="1"/>
</dbReference>
<name>A0A1H4A034_9BACT</name>
<evidence type="ECO:0000256" key="1">
    <source>
        <dbReference type="SAM" id="SignalP"/>
    </source>
</evidence>
<dbReference type="OrthoDB" id="1005036at2"/>
<dbReference type="STRING" id="1033731.SAMN05444145_102407"/>
<dbReference type="RefSeq" id="WP_010262810.1">
    <property type="nucleotide sequence ID" value="NZ_CAEG01000012.1"/>
</dbReference>
<feature type="domain" description="Putative auto-transporter adhesin head GIN" evidence="2">
    <location>
        <begin position="48"/>
        <end position="172"/>
    </location>
</feature>
<keyword evidence="1" id="KW-0732">Signal</keyword>
<accession>A0A1H4A034</accession>